<dbReference type="InterPro" id="IPR041367">
    <property type="entry name" value="Znf-CCCH_4"/>
</dbReference>
<dbReference type="IntAct" id="A0A1D6HFW3">
    <property type="interactions" value="1"/>
</dbReference>
<dbReference type="ExpressionAtlas" id="A0A1D6HFW3">
    <property type="expression patterns" value="baseline and differential"/>
</dbReference>
<sequence length="456" mass="49299">MDIEADGRFGNKRVHNRLGPGSGGAPPSTNGKVCNYWRAGRCNRFPCPFLHSELPEAAPPKRPTGPGGNVWRNPNTGGRGGGHHNRWGKGPGGGSGIASHKPPERPCKYFLAGTECSYGERCRYPHSYCISDSIAMLTLLKGHEQGVTGIALPAGSDKLYSGSKDGTVRMWDCQTGQCAGVITMGREVGCMIIEGPWLFVGIPDAVKVWNMQTAAEMSLTGPTGQVYALAVASELLFAATQAGRILAWRFSAATNCFEPAASLDGHKLAVVSLIVGGMRLYSASMDKTIRVCKACSPTLMLSLKIDSIYEEVYAVCEFQVWDLATLQCIQTLSDHTDVVMSVLCWDQFLLSCSLDQTIKVWAATESGNLEVTYTHKEDQGALALSGMPDAQSKPVLLCSLNDNTVRLYDLPSFSDRGRLFSKKEIRAIQMGPGGLFFTGDGTGELKVWQWVDLAQT</sequence>
<dbReference type="InterPro" id="IPR001680">
    <property type="entry name" value="WD40_rpt"/>
</dbReference>
<evidence type="ECO:0000256" key="3">
    <source>
        <dbReference type="ARBA" id="ARBA00022833"/>
    </source>
</evidence>
<feature type="domain" description="C3H1-type" evidence="5">
    <location>
        <begin position="28"/>
        <end position="54"/>
    </location>
</feature>
<dbReference type="SUPFAM" id="SSF50978">
    <property type="entry name" value="WD40 repeat-like"/>
    <property type="match status" value="1"/>
</dbReference>
<dbReference type="InterPro" id="IPR036322">
    <property type="entry name" value="WD40_repeat_dom_sf"/>
</dbReference>
<gene>
    <name evidence="6" type="ORF">ZEAMMB73_Zm00001d017595</name>
</gene>
<dbReference type="SMART" id="SM00320">
    <property type="entry name" value="WD40"/>
    <property type="match status" value="6"/>
</dbReference>
<protein>
    <submittedName>
        <fullName evidence="6">Zinc finger CCCH domain-containing protein 48</fullName>
    </submittedName>
</protein>
<dbReference type="FunFam" id="2.130.10.10:FF:001235">
    <property type="entry name" value="Zinc finger CCCH domain-containing protein 48"/>
    <property type="match status" value="1"/>
</dbReference>
<keyword evidence="3" id="KW-0862">Zinc</keyword>
<dbReference type="SMR" id="A0A1D6HFW3"/>
<dbReference type="PANTHER" id="PTHR44489">
    <property type="match status" value="1"/>
</dbReference>
<dbReference type="EMBL" id="CM000781">
    <property type="protein sequence ID" value="AQK73521.1"/>
    <property type="molecule type" value="Genomic_DNA"/>
</dbReference>
<feature type="domain" description="C3H1-type" evidence="5">
    <location>
        <begin position="101"/>
        <end position="129"/>
    </location>
</feature>
<dbReference type="InParanoid" id="A0A1D6HFW3"/>
<dbReference type="Pfam" id="PF00400">
    <property type="entry name" value="WD40"/>
    <property type="match status" value="3"/>
</dbReference>
<dbReference type="PROSITE" id="PS50103">
    <property type="entry name" value="ZF_C3H1"/>
    <property type="match status" value="2"/>
</dbReference>
<dbReference type="InterPro" id="IPR044715">
    <property type="entry name" value="WDR86-like"/>
</dbReference>
<dbReference type="InterPro" id="IPR036855">
    <property type="entry name" value="Znf_CCCH_sf"/>
</dbReference>
<accession>A0A1D6HFW3</accession>
<evidence type="ECO:0000313" key="6">
    <source>
        <dbReference type="EMBL" id="AQK73521.1"/>
    </source>
</evidence>
<dbReference type="SMART" id="SM00356">
    <property type="entry name" value="ZnF_C3H1"/>
    <property type="match status" value="2"/>
</dbReference>
<dbReference type="PANTHER" id="PTHR44489:SF1">
    <property type="entry name" value="ZINC FINGER CCCH DOMAIN-CONTAINING PROTEIN 63"/>
    <property type="match status" value="1"/>
</dbReference>
<dbReference type="Gene3D" id="3.30.1370.210">
    <property type="match status" value="1"/>
</dbReference>
<dbReference type="STRING" id="4577.A0A1D6HFW3"/>
<dbReference type="GO" id="GO:0003677">
    <property type="term" value="F:DNA binding"/>
    <property type="evidence" value="ECO:0007669"/>
    <property type="project" value="UniProtKB-KW"/>
</dbReference>
<keyword evidence="4" id="KW-0238">DNA-binding</keyword>
<evidence type="ECO:0000259" key="5">
    <source>
        <dbReference type="PROSITE" id="PS50103"/>
    </source>
</evidence>
<keyword evidence="2" id="KW-0863">Zinc-finger</keyword>
<dbReference type="InterPro" id="IPR000571">
    <property type="entry name" value="Znf_CCCH"/>
</dbReference>
<dbReference type="PROSITE" id="PS50294">
    <property type="entry name" value="WD_REPEATS_REGION"/>
    <property type="match status" value="1"/>
</dbReference>
<keyword evidence="1" id="KW-0479">Metal-binding</keyword>
<proteinExistence type="predicted"/>
<dbReference type="AlphaFoldDB" id="A0A1D6HFW3"/>
<reference evidence="6" key="1">
    <citation type="submission" date="2015-12" db="EMBL/GenBank/DDBJ databases">
        <title>Update maize B73 reference genome by single molecule sequencing technologies.</title>
        <authorList>
            <consortium name="Maize Genome Sequencing Project"/>
            <person name="Ware D."/>
        </authorList>
    </citation>
    <scope>NUCLEOTIDE SEQUENCE</scope>
    <source>
        <tissue evidence="6">Seedling</tissue>
    </source>
</reference>
<dbReference type="Gene3D" id="2.130.10.10">
    <property type="entry name" value="YVTN repeat-like/Quinoprotein amine dehydrogenase"/>
    <property type="match status" value="2"/>
</dbReference>
<dbReference type="PROSITE" id="PS50082">
    <property type="entry name" value="WD_REPEATS_2"/>
    <property type="match status" value="1"/>
</dbReference>
<organism evidence="6">
    <name type="scientific">Zea mays</name>
    <name type="common">Maize</name>
    <dbReference type="NCBI Taxonomy" id="4577"/>
    <lineage>
        <taxon>Eukaryota</taxon>
        <taxon>Viridiplantae</taxon>
        <taxon>Streptophyta</taxon>
        <taxon>Embryophyta</taxon>
        <taxon>Tracheophyta</taxon>
        <taxon>Spermatophyta</taxon>
        <taxon>Magnoliopsida</taxon>
        <taxon>Liliopsida</taxon>
        <taxon>Poales</taxon>
        <taxon>Poaceae</taxon>
        <taxon>PACMAD clade</taxon>
        <taxon>Panicoideae</taxon>
        <taxon>Andropogonodae</taxon>
        <taxon>Andropogoneae</taxon>
        <taxon>Tripsacinae</taxon>
        <taxon>Zea</taxon>
    </lineage>
</organism>
<name>A0A1D6HFW3_MAIZE</name>
<dbReference type="SUPFAM" id="SSF90229">
    <property type="entry name" value="CCCH zinc finger"/>
    <property type="match status" value="1"/>
</dbReference>
<evidence type="ECO:0000256" key="4">
    <source>
        <dbReference type="ARBA" id="ARBA00023125"/>
    </source>
</evidence>
<evidence type="ECO:0000256" key="1">
    <source>
        <dbReference type="ARBA" id="ARBA00022723"/>
    </source>
</evidence>
<dbReference type="InterPro" id="IPR015943">
    <property type="entry name" value="WD40/YVTN_repeat-like_dom_sf"/>
</dbReference>
<dbReference type="FunCoup" id="A0A1D6HFW3">
    <property type="interactions" value="274"/>
</dbReference>
<evidence type="ECO:0000256" key="2">
    <source>
        <dbReference type="ARBA" id="ARBA00022771"/>
    </source>
</evidence>
<dbReference type="GO" id="GO:0008270">
    <property type="term" value="F:zinc ion binding"/>
    <property type="evidence" value="ECO:0007669"/>
    <property type="project" value="UniProtKB-KW"/>
</dbReference>
<dbReference type="Pfam" id="PF18044">
    <property type="entry name" value="zf-CCCH_4"/>
    <property type="match status" value="1"/>
</dbReference>